<dbReference type="PROSITE" id="PS50104">
    <property type="entry name" value="TIR"/>
    <property type="match status" value="1"/>
</dbReference>
<evidence type="ECO:0000256" key="1">
    <source>
        <dbReference type="ARBA" id="ARBA00011982"/>
    </source>
</evidence>
<evidence type="ECO:0000256" key="5">
    <source>
        <dbReference type="ARBA" id="ARBA00022821"/>
    </source>
</evidence>
<evidence type="ECO:0000259" key="9">
    <source>
        <dbReference type="PROSITE" id="PS50104"/>
    </source>
</evidence>
<gene>
    <name evidence="11" type="primary">LOC110771486</name>
</gene>
<dbReference type="InterPro" id="IPR032675">
    <property type="entry name" value="LRR_dom_sf"/>
</dbReference>
<feature type="compositionally biased region" description="Low complexity" evidence="8">
    <location>
        <begin position="1152"/>
        <end position="1163"/>
    </location>
</feature>
<dbReference type="InterPro" id="IPR058192">
    <property type="entry name" value="WHD_ROQ1-like"/>
</dbReference>
<keyword evidence="5" id="KW-0611">Plant defense</keyword>
<dbReference type="Pfam" id="PF01582">
    <property type="entry name" value="TIR"/>
    <property type="match status" value="1"/>
</dbReference>
<feature type="domain" description="TIR" evidence="9">
    <location>
        <begin position="21"/>
        <end position="192"/>
    </location>
</feature>
<evidence type="ECO:0000313" key="11">
    <source>
        <dbReference type="RefSeq" id="XP_021831486.1"/>
    </source>
</evidence>
<evidence type="ECO:0000256" key="4">
    <source>
        <dbReference type="ARBA" id="ARBA00022801"/>
    </source>
</evidence>
<dbReference type="SUPFAM" id="SSF52058">
    <property type="entry name" value="L domain-like"/>
    <property type="match status" value="1"/>
</dbReference>
<dbReference type="Pfam" id="PF23286">
    <property type="entry name" value="LRR_13"/>
    <property type="match status" value="1"/>
</dbReference>
<dbReference type="PRINTS" id="PR00364">
    <property type="entry name" value="DISEASERSIST"/>
</dbReference>
<organism evidence="10 11">
    <name type="scientific">Prunus avium</name>
    <name type="common">Cherry</name>
    <name type="synonym">Cerasus avium</name>
    <dbReference type="NCBI Taxonomy" id="42229"/>
    <lineage>
        <taxon>Eukaryota</taxon>
        <taxon>Viridiplantae</taxon>
        <taxon>Streptophyta</taxon>
        <taxon>Embryophyta</taxon>
        <taxon>Tracheophyta</taxon>
        <taxon>Spermatophyta</taxon>
        <taxon>Magnoliopsida</taxon>
        <taxon>eudicotyledons</taxon>
        <taxon>Gunneridae</taxon>
        <taxon>Pentapetalae</taxon>
        <taxon>rosids</taxon>
        <taxon>fabids</taxon>
        <taxon>Rosales</taxon>
        <taxon>Rosaceae</taxon>
        <taxon>Amygdaloideae</taxon>
        <taxon>Amygdaleae</taxon>
        <taxon>Prunus</taxon>
    </lineage>
</organism>
<dbReference type="InterPro" id="IPR003593">
    <property type="entry name" value="AAA+_ATPase"/>
</dbReference>
<dbReference type="InterPro" id="IPR002182">
    <property type="entry name" value="NB-ARC"/>
</dbReference>
<dbReference type="Pfam" id="PF20160">
    <property type="entry name" value="C-JID"/>
    <property type="match status" value="3"/>
</dbReference>
<dbReference type="InterPro" id="IPR027417">
    <property type="entry name" value="P-loop_NTPase"/>
</dbReference>
<dbReference type="RefSeq" id="XP_021831486.1">
    <property type="nucleotide sequence ID" value="XM_021975794.1"/>
</dbReference>
<accession>A0A6P5TWT1</accession>
<name>A0A6P5TWT1_PRUAV</name>
<dbReference type="FunFam" id="3.40.50.10140:FF:000007">
    <property type="entry name" value="Disease resistance protein (TIR-NBS-LRR class)"/>
    <property type="match status" value="1"/>
</dbReference>
<keyword evidence="3" id="KW-0677">Repeat</keyword>
<dbReference type="PANTHER" id="PTHR11017:SF574">
    <property type="entry name" value="ADP-RIBOSYL CYCLASE_CYCLIC ADP-RIBOSE HYDROLASE"/>
    <property type="match status" value="1"/>
</dbReference>
<dbReference type="InterPro" id="IPR000157">
    <property type="entry name" value="TIR_dom"/>
</dbReference>
<keyword evidence="10" id="KW-1185">Reference proteome</keyword>
<proteinExistence type="predicted"/>
<evidence type="ECO:0000256" key="3">
    <source>
        <dbReference type="ARBA" id="ARBA00022737"/>
    </source>
</evidence>
<dbReference type="SUPFAM" id="SSF52540">
    <property type="entry name" value="P-loop containing nucleoside triphosphate hydrolases"/>
    <property type="match status" value="1"/>
</dbReference>
<dbReference type="Gene3D" id="1.10.8.430">
    <property type="entry name" value="Helical domain of apoptotic protease-activating factors"/>
    <property type="match status" value="1"/>
</dbReference>
<reference evidence="11" key="1">
    <citation type="submission" date="2025-08" db="UniProtKB">
        <authorList>
            <consortium name="RefSeq"/>
        </authorList>
    </citation>
    <scope>IDENTIFICATION</scope>
</reference>
<dbReference type="KEGG" id="pavi:110771486"/>
<dbReference type="SMART" id="SM00255">
    <property type="entry name" value="TIR"/>
    <property type="match status" value="1"/>
</dbReference>
<dbReference type="InterPro" id="IPR058546">
    <property type="entry name" value="RPS4B/Roq1-like_LRR"/>
</dbReference>
<dbReference type="SMART" id="SM00382">
    <property type="entry name" value="AAA"/>
    <property type="match status" value="1"/>
</dbReference>
<protein>
    <recommendedName>
        <fullName evidence="1">ADP-ribosyl cyclase/cyclic ADP-ribose hydrolase</fullName>
        <ecNumber evidence="1">3.2.2.6</ecNumber>
    </recommendedName>
</protein>
<dbReference type="SMART" id="SM00369">
    <property type="entry name" value="LRR_TYP"/>
    <property type="match status" value="5"/>
</dbReference>
<dbReference type="InterPro" id="IPR044974">
    <property type="entry name" value="Disease_R_plants"/>
</dbReference>
<feature type="region of interest" description="Disordered" evidence="8">
    <location>
        <begin position="1140"/>
        <end position="1163"/>
    </location>
</feature>
<dbReference type="GeneID" id="110771486"/>
<dbReference type="GO" id="GO:0061809">
    <property type="term" value="F:NAD+ nucleosidase activity, cyclic ADP-ribose generating"/>
    <property type="evidence" value="ECO:0007669"/>
    <property type="project" value="UniProtKB-EC"/>
</dbReference>
<keyword evidence="6" id="KW-0520">NAD</keyword>
<evidence type="ECO:0000313" key="10">
    <source>
        <dbReference type="Proteomes" id="UP000515124"/>
    </source>
</evidence>
<dbReference type="EC" id="3.2.2.6" evidence="1"/>
<dbReference type="Gene3D" id="3.40.50.10140">
    <property type="entry name" value="Toll/interleukin-1 receptor homology (TIR) domain"/>
    <property type="match status" value="1"/>
</dbReference>
<keyword evidence="4" id="KW-0378">Hydrolase</keyword>
<evidence type="ECO:0000256" key="7">
    <source>
        <dbReference type="ARBA" id="ARBA00047304"/>
    </source>
</evidence>
<keyword evidence="2" id="KW-0433">Leucine-rich repeat</keyword>
<dbReference type="InterPro" id="IPR045344">
    <property type="entry name" value="C-JID"/>
</dbReference>
<dbReference type="GO" id="GO:0006952">
    <property type="term" value="P:defense response"/>
    <property type="evidence" value="ECO:0007669"/>
    <property type="project" value="InterPro"/>
</dbReference>
<dbReference type="Gene3D" id="3.80.10.10">
    <property type="entry name" value="Ribonuclease Inhibitor"/>
    <property type="match status" value="2"/>
</dbReference>
<dbReference type="InterPro" id="IPR035897">
    <property type="entry name" value="Toll_tir_struct_dom_sf"/>
</dbReference>
<dbReference type="InterPro" id="IPR003591">
    <property type="entry name" value="Leu-rich_rpt_typical-subtyp"/>
</dbReference>
<dbReference type="Pfam" id="PF23282">
    <property type="entry name" value="WHD_ROQ1"/>
    <property type="match status" value="1"/>
</dbReference>
<dbReference type="SUPFAM" id="SSF52200">
    <property type="entry name" value="Toll/Interleukin receptor TIR domain"/>
    <property type="match status" value="1"/>
</dbReference>
<evidence type="ECO:0000256" key="2">
    <source>
        <dbReference type="ARBA" id="ARBA00022614"/>
    </source>
</evidence>
<dbReference type="Proteomes" id="UP000515124">
    <property type="component" value="Unplaced"/>
</dbReference>
<dbReference type="PANTHER" id="PTHR11017">
    <property type="entry name" value="LEUCINE-RICH REPEAT-CONTAINING PROTEIN"/>
    <property type="match status" value="1"/>
</dbReference>
<evidence type="ECO:0000256" key="6">
    <source>
        <dbReference type="ARBA" id="ARBA00023027"/>
    </source>
</evidence>
<dbReference type="Gene3D" id="3.40.50.300">
    <property type="entry name" value="P-loop containing nucleotide triphosphate hydrolases"/>
    <property type="match status" value="1"/>
</dbReference>
<dbReference type="GO" id="GO:0007165">
    <property type="term" value="P:signal transduction"/>
    <property type="evidence" value="ECO:0007669"/>
    <property type="project" value="InterPro"/>
</dbReference>
<sequence length="2049" mass="232349">MADPMTTQTSSALPPPPTRPLEYEVFLSFRGFDTRKGFTDHLYKALIRNGIHTFRDDEQLKSGKPISKELFKAIEESKISVIILSTNYATSTWCLDELAKMVELAANDESRLILPVFYNVTSSEVREQTGDHFKKAFAQHDKDFEGEPEKVARWKNSLTAIAELEAEGFDLTNFRYETDMIEKIVERIFGVLIKTFPNDDLKDFVGMDRVNEIKSKMSLCMDSEEVRVIGICGMPGIGKSTVAKALSQRIRSQFDAISFISKVGEISKKESLFHIKEQLCDHLLNKKVTTKDVDDVICKRLRDKQVLIILDNVDELEQIQAVGGSDGAGLSNRFGKGSRIIVTTTDERLLIDYNPEIYTIEKLTPDQALLLFCRKALKTDHPTDAFKKLSNEFVDYIDGHPLALEVFGHSLWKREEDYWSTKLKSLKDKGYSGEKKIIGVLKASFDGLENQEQQDMFLDTACFFKGEDVCRLEKIFESCGYYPGINITILCEKSLVSIVGGRLWMHDLLQKMGRGIVLGESKKEGERSRLWHHTDALPVLKKNKGTDAVQGIFLSSPQPDKVHMKKDPFSNMDNLRLLKIYNVEFSGCLEYLSDELSLLEWHKCPLKCLPSSFEPNKLVELNLTQCEIEELWEVIEKPLEKLAVLNLSDCQKLIKTPEFDKVPNLEQLILKGCTSLPAVPDNINLRSLTNFILSGCSKLKKLPEIGENMKQLRKLHLDGTAIEQLPTSIKHLTGLTLLNLRDCKNLSSLPDVICTSLTSLQILNVSGCSNLNELPENLGSLECLQELYASRTAIQELPTSIKHLTDLTLLNLRECKNLLTLPDVICTNLTSLQILNLSGCSNLNELPENLGSLKCLQELYASGTAISQLPESISQLSQLGELVLDGCSKLQSLPRLPFSIRAVSVHNCPLLQGAHSNKITVWPSAAAGFSFLNRQRHDDIAQAFWLPDKHLLWPFYQTFFEGAIQRDERFEYGYRSNEIPAWLSRRSTESTITIPLPHDVDGKSKWIKLALCFICEAARKHDSLEDVPEFDEELGLKFTRNHRIELCTTEDPHERLLALDYRDCNFAGPFIHWCFIPQSDLAESSNKRLIQATITPDSPGTRVTGCGASLIYLEDVPKFVRKLNKHYSYCYQGYQPEQEEDGMRSIPSTSGVQTEQEVQEQETTTSTRIVGQLRRNVESLLEKLFEGLQQGLPKLYDYGFIFCLRERLLWFSEQSSTSACTVNLRLTPNLHNDEKWAGLSLYVVYALPPGLPRSSNLYECHLYTPIEAVGHEQLMHRLGLVSLWDDTVGSHRLLIIHIPRVRFPERLNRCHFIQALFGCRTPGVQVEMCGMRLVYKQDLKALIQTIAHCTNDRPAYYGTGDFTETRKYKGISLGATSMLTNLVEAAKSSEHSSVSEVCLPFMPIDFRPEPYNEYSQHERKTTPIHPLQYFGNAFYPTNKMSSDQNQLLDFERDLKYNSCFPPNEIVEWFGHQSSGPSVKIPLPSNLCEDTNWIGLALCAYFSVLDHSTTDLDNLNPEISHNLTCLLETDESCLESLHGYCTNSQEFEWLYRMGGFIWLSYIPRCWFSDQLKEQGHLEASIGSDRGSLGVHRCGLRLIYLEDEEGIKETIMHCMTSLSDINQGKDKQYQNCEAGSSSITGSNVVNPHLERSEKPNDKKWSAKASEIGCHLMYNSCFPSSITLEWFGDQSSGSSIRVPLPPHLYSATNWIGLALCASFSIVENPTADLDNLNPEISHHLICHLESDRGTIEPLHDYCTTNEEFQWLPFGGFIWVSYVPRVWFSDQLNECDVLEASFASDHEAFTVHECGLRLVYQHDEEEIKQTILHYMTSLSDKKGKNMQCPTGDAGSSSRPSSYIVKPHVERLGRPSDEKWDFDHHSIYNSCFPSSITLEWFGHQSNDSSATILLPHNLNLDSNWIGLAVCAYFSVLEHPTVDIDNLDIPAISHHLICNLESDRDSLESLHDYCTTNEEFLWLHLGGFVWVSYIPRAWFSDQLNECGVLEASIASDHEAYSVQKCGLRLVYQHDEEEFKQTISRSQIRKGKISNTLTAR</sequence>
<dbReference type="GO" id="GO:0043531">
    <property type="term" value="F:ADP binding"/>
    <property type="evidence" value="ECO:0007669"/>
    <property type="project" value="InterPro"/>
</dbReference>
<comment type="catalytic activity">
    <reaction evidence="7">
        <text>NAD(+) + H2O = ADP-D-ribose + nicotinamide + H(+)</text>
        <dbReference type="Rhea" id="RHEA:16301"/>
        <dbReference type="ChEBI" id="CHEBI:15377"/>
        <dbReference type="ChEBI" id="CHEBI:15378"/>
        <dbReference type="ChEBI" id="CHEBI:17154"/>
        <dbReference type="ChEBI" id="CHEBI:57540"/>
        <dbReference type="ChEBI" id="CHEBI:57967"/>
        <dbReference type="EC" id="3.2.2.6"/>
    </reaction>
    <physiologicalReaction direction="left-to-right" evidence="7">
        <dbReference type="Rhea" id="RHEA:16302"/>
    </physiologicalReaction>
</comment>
<evidence type="ECO:0000256" key="8">
    <source>
        <dbReference type="SAM" id="MobiDB-lite"/>
    </source>
</evidence>
<dbReference type="Pfam" id="PF00931">
    <property type="entry name" value="NB-ARC"/>
    <property type="match status" value="1"/>
</dbReference>
<dbReference type="InterPro" id="IPR042197">
    <property type="entry name" value="Apaf_helical"/>
</dbReference>